<feature type="transmembrane region" description="Helical" evidence="1">
    <location>
        <begin position="12"/>
        <end position="31"/>
    </location>
</feature>
<keyword evidence="1" id="KW-1133">Transmembrane helix</keyword>
<proteinExistence type="predicted"/>
<keyword evidence="1" id="KW-0812">Transmembrane</keyword>
<keyword evidence="1" id="KW-0472">Membrane</keyword>
<reference evidence="3" key="1">
    <citation type="journal article" date="2015" name="MBio">
        <title>Genome-Resolved Metagenomic Analysis Reveals Roles for Candidate Phyla and Other Microbial Community Members in Biogeochemical Transformations in Oil Reservoirs.</title>
        <authorList>
            <person name="Hu P."/>
            <person name="Tom L."/>
            <person name="Singh A."/>
            <person name="Thomas B.C."/>
            <person name="Baker B.J."/>
            <person name="Piceno Y.M."/>
            <person name="Andersen G.L."/>
            <person name="Banfield J.F."/>
        </authorList>
    </citation>
    <scope>NUCLEOTIDE SEQUENCE [LARGE SCALE GENOMIC DNA]</scope>
</reference>
<dbReference type="Proteomes" id="UP000053467">
    <property type="component" value="Unassembled WGS sequence"/>
</dbReference>
<name>A0A101I3I3_UNCT6</name>
<evidence type="ECO:0000313" key="3">
    <source>
        <dbReference type="Proteomes" id="UP000053467"/>
    </source>
</evidence>
<dbReference type="EMBL" id="LGGX01000001">
    <property type="protein sequence ID" value="KUK88277.1"/>
    <property type="molecule type" value="Genomic_DNA"/>
</dbReference>
<organism evidence="2 3">
    <name type="scientific">candidate division TA06 bacterium 34_109</name>
    <dbReference type="NCBI Taxonomy" id="1635277"/>
    <lineage>
        <taxon>Bacteria</taxon>
        <taxon>Bacteria division TA06</taxon>
    </lineage>
</organism>
<gene>
    <name evidence="2" type="ORF">XE03_0283</name>
</gene>
<evidence type="ECO:0000313" key="2">
    <source>
        <dbReference type="EMBL" id="KUK88277.1"/>
    </source>
</evidence>
<dbReference type="GO" id="GO:0090313">
    <property type="term" value="P:regulation of protein targeting to membrane"/>
    <property type="evidence" value="ECO:0007669"/>
    <property type="project" value="TreeGrafter"/>
</dbReference>
<sequence>MKRIFNSKIVKITIIVLIILLVLYSISFFLLKKFLTEDKIKNLISQNLSKAGFLVKIENLSYNFGIFNTSVSLNDFWLENEIFSLKSKNVRLSFNPYRIIFKKEIDLKRVDISDFEIFIKKERKDSLKEMNEKVDEKKGGIEIFSNIYFKNGSIVYDTFNIKNLKGFFKFSYNEKIDFETNLNFDFSFKGNYLKNNSIIAKGILDSNLNIQKINFKNELLEVDGNLEKKEEDLKYSFSFKTISLENIVNLFYKNEKFKIHGNTSGILRGKLSTKDDFKKQIDSIIQELELHFSSFALSYEKDILTVFENSILNKQRDKLVFFGNISFNKDTIDAQLTLSPQMFLNDTLDLVLNLDGMDLKISERFLKDKKIKISGKSKISFKTLCDKKFITDIDSLVSKSYITFNSSTVRFFYDTLNLILKQAEVNLDKGILKGFSKVEEDGVTGSVAISGDYLKKIFEISTLSTFQVKKILKRYQGSGELDGKITLNLTDKKNSGFFSLRLKNLKVPNLNDIFTLNVQDVKFKNFAKNVELKNLNIDGKNLSGIVNSLNFSYGKEIISFSGEIYAEYLNYDSLFVQPKKVDQKEKSKPPKIDEKLKGNLKVSVKRLFFKDELLENIILNVKVENGVLTVDPLNSNFLKGNLGGKFLYDSKNSGYINSNFEGKNVILDDFLKRKKYLPFDIGAKVDLKSNLNFYQDKVKESMNGKIDVTAKNGWMRFTGLIEKISSVLKLPLADTFYFDDMYGEFEIDSQQVKFEDFEMEKNGHNLLYSGVVDFNKNMNVKGRYTIDMKVADTGLLEKILKLTNYPSDTIYVDFEITGTYSKPNINIKYNSVGDYLKDRTNESVNQMIEDLKNIFKR</sequence>
<dbReference type="PANTHER" id="PTHR30441:SF8">
    <property type="entry name" value="DUF748 DOMAIN-CONTAINING PROTEIN"/>
    <property type="match status" value="1"/>
</dbReference>
<dbReference type="InterPro" id="IPR052894">
    <property type="entry name" value="AsmA-related"/>
</dbReference>
<evidence type="ECO:0000256" key="1">
    <source>
        <dbReference type="SAM" id="Phobius"/>
    </source>
</evidence>
<accession>A0A101I3I3</accession>
<dbReference type="PANTHER" id="PTHR30441">
    <property type="entry name" value="DUF748 DOMAIN-CONTAINING PROTEIN"/>
    <property type="match status" value="1"/>
</dbReference>
<protein>
    <submittedName>
        <fullName evidence="2">Uncharacterized protein</fullName>
    </submittedName>
</protein>
<dbReference type="AlphaFoldDB" id="A0A101I3I3"/>
<dbReference type="GO" id="GO:0005886">
    <property type="term" value="C:plasma membrane"/>
    <property type="evidence" value="ECO:0007669"/>
    <property type="project" value="TreeGrafter"/>
</dbReference>
<comment type="caution">
    <text evidence="2">The sequence shown here is derived from an EMBL/GenBank/DDBJ whole genome shotgun (WGS) entry which is preliminary data.</text>
</comment>